<dbReference type="PANTHER" id="PTHR43156">
    <property type="entry name" value="STAGE II SPORULATION PROTEIN E-RELATED"/>
    <property type="match status" value="1"/>
</dbReference>
<feature type="compositionally biased region" description="Low complexity" evidence="2">
    <location>
        <begin position="96"/>
        <end position="125"/>
    </location>
</feature>
<dbReference type="Proteomes" id="UP001596067">
    <property type="component" value="Unassembled WGS sequence"/>
</dbReference>
<dbReference type="Pfam" id="PF13581">
    <property type="entry name" value="HATPase_c_2"/>
    <property type="match status" value="1"/>
</dbReference>
<gene>
    <name evidence="4" type="ORF">ACFP0N_14445</name>
</gene>
<feature type="region of interest" description="Disordered" evidence="2">
    <location>
        <begin position="566"/>
        <end position="613"/>
    </location>
</feature>
<protein>
    <submittedName>
        <fullName evidence="4">SpoIIE family protein phosphatase</fullName>
    </submittedName>
</protein>
<dbReference type="InterPro" id="IPR003594">
    <property type="entry name" value="HATPase_dom"/>
</dbReference>
<evidence type="ECO:0000313" key="4">
    <source>
        <dbReference type="EMBL" id="MFC5886168.1"/>
    </source>
</evidence>
<name>A0ABW1EX63_9ACTN</name>
<feature type="region of interest" description="Disordered" evidence="2">
    <location>
        <begin position="366"/>
        <end position="404"/>
    </location>
</feature>
<dbReference type="SUPFAM" id="SSF55874">
    <property type="entry name" value="ATPase domain of HSP90 chaperone/DNA topoisomerase II/histidine kinase"/>
    <property type="match status" value="1"/>
</dbReference>
<proteinExistence type="predicted"/>
<dbReference type="RefSeq" id="WP_313765864.1">
    <property type="nucleotide sequence ID" value="NZ_BAAAVH010000012.1"/>
</dbReference>
<dbReference type="InterPro" id="IPR036890">
    <property type="entry name" value="HATPase_C_sf"/>
</dbReference>
<dbReference type="InterPro" id="IPR035965">
    <property type="entry name" value="PAS-like_dom_sf"/>
</dbReference>
<dbReference type="SUPFAM" id="SSF81606">
    <property type="entry name" value="PP2C-like"/>
    <property type="match status" value="1"/>
</dbReference>
<dbReference type="InterPro" id="IPR001932">
    <property type="entry name" value="PPM-type_phosphatase-like_dom"/>
</dbReference>
<dbReference type="Pfam" id="PF01590">
    <property type="entry name" value="GAF"/>
    <property type="match status" value="1"/>
</dbReference>
<dbReference type="EMBL" id="JBHSOD010000014">
    <property type="protein sequence ID" value="MFC5886168.1"/>
    <property type="molecule type" value="Genomic_DNA"/>
</dbReference>
<comment type="caution">
    <text evidence="4">The sequence shown here is derived from an EMBL/GenBank/DDBJ whole genome shotgun (WGS) entry which is preliminary data.</text>
</comment>
<dbReference type="Pfam" id="PF07228">
    <property type="entry name" value="SpoIIE"/>
    <property type="match status" value="2"/>
</dbReference>
<dbReference type="InterPro" id="IPR003018">
    <property type="entry name" value="GAF"/>
</dbReference>
<evidence type="ECO:0000256" key="1">
    <source>
        <dbReference type="ARBA" id="ARBA00022801"/>
    </source>
</evidence>
<accession>A0ABW1EX63</accession>
<sequence length="881" mass="92610">MDSRRFPYVDRAAGALLDAAGRITRWTPEAERLLSLRADEVCGRSVRELLADPASWPALLADRVPGTWSGQAVVRSGRGDDLGVVFQVLPLAAPAPTAETADATGTASTTETADAATGDPDGAEPSAPPGPAEPRYFVLAAPAGLVAQWRQDQAFTRELFLQDRVGLAVFDDRLRLVRTNTHLLPYTGLPPDLGGHRLGDFLQAADAAAVERHLHEVLESGRPLVLAEELVRTIDDPGRGAVMAVSAFRLQAPDGKAIGVTALFTDVTQLHRTGERLAVLHRATAAVGSSLSVARTAEELASVLAPGLADLAVVEIAEAVFSGDDPVPDRNGRLLLRRAAVAVDRHPGSGVDAFAVPAAAEQVLVDATDPPGDPGSATPTATATTTPPAEASAQPPADDPSTAMTAPLRARGTLLGRVTVHRGPRHSPYEPADHDLLREIAARAALALDNARRYTRERRAAVGLQRSLLPPAQTETSAVSTASVYLPTDTATGVGGDWFDVIPLSSARVALVTGDVVGHGLEASATMGRLRTAVRTLADLDLEPDELLVHLDDLVSRLLADEHEPYAEAPGGGLDQGWGLGLDHGGSRPDGYGEAARTGAGAAAPGGPADDDTWSAPRRAVAFGATCVFAVYDPVSRRLAVASAGHPPPAVAAPDGRVEYVPVRPGPPLGVGGLPFEVAEVEVAPGSLLALYTDGLIHGHSGEVDLDEGMAELRRRLARPGTATAPLPELGRQLVDGRPADRLADDVTLLLARTRAVPPESTATWSVEADPAAVAAVRERTAAHLTAWGLEDLVFTTELVLSELVTNAIRYAGGPVEVRLIHAERLTCEVSDPSATQPRMRRARVTDEGGRGLYLVAQLTDRWGSRYTRHGKTIWAEQELP</sequence>
<feature type="region of interest" description="Disordered" evidence="2">
    <location>
        <begin position="96"/>
        <end position="134"/>
    </location>
</feature>
<keyword evidence="1" id="KW-0378">Hydrolase</keyword>
<evidence type="ECO:0000313" key="5">
    <source>
        <dbReference type="Proteomes" id="UP001596067"/>
    </source>
</evidence>
<evidence type="ECO:0000256" key="2">
    <source>
        <dbReference type="SAM" id="MobiDB-lite"/>
    </source>
</evidence>
<dbReference type="Gene3D" id="3.30.450.20">
    <property type="entry name" value="PAS domain"/>
    <property type="match status" value="2"/>
</dbReference>
<dbReference type="PANTHER" id="PTHR43156:SF2">
    <property type="entry name" value="STAGE II SPORULATION PROTEIN E"/>
    <property type="match status" value="1"/>
</dbReference>
<organism evidence="4 5">
    <name type="scientific">Kitasatospora aburaviensis</name>
    <dbReference type="NCBI Taxonomy" id="67265"/>
    <lineage>
        <taxon>Bacteria</taxon>
        <taxon>Bacillati</taxon>
        <taxon>Actinomycetota</taxon>
        <taxon>Actinomycetes</taxon>
        <taxon>Kitasatosporales</taxon>
        <taxon>Streptomycetaceae</taxon>
        <taxon>Kitasatospora</taxon>
    </lineage>
</organism>
<feature type="compositionally biased region" description="Low complexity" evidence="2">
    <location>
        <begin position="368"/>
        <end position="403"/>
    </location>
</feature>
<dbReference type="Gene3D" id="3.30.450.40">
    <property type="match status" value="1"/>
</dbReference>
<dbReference type="PROSITE" id="PS50112">
    <property type="entry name" value="PAS"/>
    <property type="match status" value="1"/>
</dbReference>
<dbReference type="InterPro" id="IPR036457">
    <property type="entry name" value="PPM-type-like_dom_sf"/>
</dbReference>
<dbReference type="SMART" id="SM00091">
    <property type="entry name" value="PAS"/>
    <property type="match status" value="2"/>
</dbReference>
<dbReference type="InterPro" id="IPR052016">
    <property type="entry name" value="Bact_Sigma-Reg"/>
</dbReference>
<dbReference type="Gene3D" id="3.60.40.10">
    <property type="entry name" value="PPM-type phosphatase domain"/>
    <property type="match status" value="1"/>
</dbReference>
<dbReference type="CDD" id="cd16936">
    <property type="entry name" value="HATPase_RsbW-like"/>
    <property type="match status" value="1"/>
</dbReference>
<feature type="compositionally biased region" description="Gly residues" evidence="2">
    <location>
        <begin position="570"/>
        <end position="584"/>
    </location>
</feature>
<feature type="compositionally biased region" description="Low complexity" evidence="2">
    <location>
        <begin position="592"/>
        <end position="608"/>
    </location>
</feature>
<evidence type="ECO:0000259" key="3">
    <source>
        <dbReference type="PROSITE" id="PS50112"/>
    </source>
</evidence>
<dbReference type="Gene3D" id="3.30.565.10">
    <property type="entry name" value="Histidine kinase-like ATPase, C-terminal domain"/>
    <property type="match status" value="1"/>
</dbReference>
<keyword evidence="5" id="KW-1185">Reference proteome</keyword>
<feature type="domain" description="PAS" evidence="3">
    <location>
        <begin position="16"/>
        <end position="50"/>
    </location>
</feature>
<reference evidence="5" key="1">
    <citation type="journal article" date="2019" name="Int. J. Syst. Evol. Microbiol.">
        <title>The Global Catalogue of Microorganisms (GCM) 10K type strain sequencing project: providing services to taxonomists for standard genome sequencing and annotation.</title>
        <authorList>
            <consortium name="The Broad Institute Genomics Platform"/>
            <consortium name="The Broad Institute Genome Sequencing Center for Infectious Disease"/>
            <person name="Wu L."/>
            <person name="Ma J."/>
        </authorList>
    </citation>
    <scope>NUCLEOTIDE SEQUENCE [LARGE SCALE GENOMIC DNA]</scope>
    <source>
        <strain evidence="5">CGMCC 4.1469</strain>
    </source>
</reference>
<dbReference type="InterPro" id="IPR029016">
    <property type="entry name" value="GAF-like_dom_sf"/>
</dbReference>
<dbReference type="SMART" id="SM00331">
    <property type="entry name" value="PP2C_SIG"/>
    <property type="match status" value="1"/>
</dbReference>
<dbReference type="SUPFAM" id="SSF55785">
    <property type="entry name" value="PYP-like sensor domain (PAS domain)"/>
    <property type="match status" value="2"/>
</dbReference>
<dbReference type="SMART" id="SM00065">
    <property type="entry name" value="GAF"/>
    <property type="match status" value="1"/>
</dbReference>
<dbReference type="InterPro" id="IPR000014">
    <property type="entry name" value="PAS"/>
</dbReference>
<dbReference type="InterPro" id="IPR013656">
    <property type="entry name" value="PAS_4"/>
</dbReference>
<dbReference type="Pfam" id="PF08448">
    <property type="entry name" value="PAS_4"/>
    <property type="match status" value="1"/>
</dbReference>
<dbReference type="SUPFAM" id="SSF55781">
    <property type="entry name" value="GAF domain-like"/>
    <property type="match status" value="1"/>
</dbReference>